<evidence type="ECO:0000256" key="4">
    <source>
        <dbReference type="ARBA" id="ARBA00022849"/>
    </source>
</evidence>
<dbReference type="CDD" id="cd02035">
    <property type="entry name" value="ArsA"/>
    <property type="match status" value="1"/>
</dbReference>
<evidence type="ECO:0000256" key="3">
    <source>
        <dbReference type="ARBA" id="ARBA00022840"/>
    </source>
</evidence>
<dbReference type="FunFam" id="3.40.50.300:FF:001801">
    <property type="entry name" value="Putative arsenical pump-driving ATPase"/>
    <property type="match status" value="1"/>
</dbReference>
<comment type="caution">
    <text evidence="11">The sequence shown here is derived from an EMBL/GenBank/DDBJ whole genome shotgun (WGS) entry which is preliminary data.</text>
</comment>
<evidence type="ECO:0000256" key="5">
    <source>
        <dbReference type="ARBA" id="ARBA00022967"/>
    </source>
</evidence>
<dbReference type="EC" id="7.3.2.7" evidence="8"/>
<evidence type="ECO:0000313" key="11">
    <source>
        <dbReference type="EMBL" id="MBI2876378.1"/>
    </source>
</evidence>
<dbReference type="GO" id="GO:0005524">
    <property type="term" value="F:ATP binding"/>
    <property type="evidence" value="ECO:0007669"/>
    <property type="project" value="UniProtKB-KW"/>
</dbReference>
<evidence type="ECO:0000256" key="1">
    <source>
        <dbReference type="ARBA" id="ARBA00011040"/>
    </source>
</evidence>
<comment type="catalytic activity">
    <reaction evidence="6">
        <text>arsenite(in) + ATP + H2O = arsenite(out) + ADP + phosphate + H(+)</text>
        <dbReference type="Rhea" id="RHEA:11348"/>
        <dbReference type="ChEBI" id="CHEBI:15377"/>
        <dbReference type="ChEBI" id="CHEBI:15378"/>
        <dbReference type="ChEBI" id="CHEBI:29242"/>
        <dbReference type="ChEBI" id="CHEBI:30616"/>
        <dbReference type="ChEBI" id="CHEBI:43474"/>
        <dbReference type="ChEBI" id="CHEBI:456216"/>
        <dbReference type="EC" id="7.3.2.7"/>
    </reaction>
</comment>
<evidence type="ECO:0000259" key="10">
    <source>
        <dbReference type="Pfam" id="PF17886"/>
    </source>
</evidence>
<evidence type="ECO:0000256" key="6">
    <source>
        <dbReference type="ARBA" id="ARBA00052296"/>
    </source>
</evidence>
<evidence type="ECO:0000256" key="7">
    <source>
        <dbReference type="ARBA" id="ARBA00059736"/>
    </source>
</evidence>
<dbReference type="InterPro" id="IPR016300">
    <property type="entry name" value="ATPase_ArsA/GET3"/>
</dbReference>
<dbReference type="InterPro" id="IPR027417">
    <property type="entry name" value="P-loop_NTPase"/>
</dbReference>
<evidence type="ECO:0000259" key="9">
    <source>
        <dbReference type="Pfam" id="PF02374"/>
    </source>
</evidence>
<comment type="similarity">
    <text evidence="1">Belongs to the arsA ATPase family.</text>
</comment>
<dbReference type="NCBIfam" id="TIGR00345">
    <property type="entry name" value="GET3_arsA_TRC40"/>
    <property type="match status" value="1"/>
</dbReference>
<keyword evidence="3" id="KW-0067">ATP-binding</keyword>
<dbReference type="PANTHER" id="PTHR10803:SF3">
    <property type="entry name" value="ATPASE GET3"/>
    <property type="match status" value="1"/>
</dbReference>
<evidence type="ECO:0000256" key="2">
    <source>
        <dbReference type="ARBA" id="ARBA00022741"/>
    </source>
</evidence>
<dbReference type="Proteomes" id="UP000769766">
    <property type="component" value="Unassembled WGS sequence"/>
</dbReference>
<dbReference type="InterPro" id="IPR025723">
    <property type="entry name" value="ArsA/GET3_ATPase-like"/>
</dbReference>
<comment type="function">
    <text evidence="7">Anion-transporting ATPase. Catalyzes the extrusion of arsenite.</text>
</comment>
<dbReference type="Gene3D" id="3.40.50.300">
    <property type="entry name" value="P-loop containing nucleotide triphosphate hydrolases"/>
    <property type="match status" value="1"/>
</dbReference>
<dbReference type="AlphaFoldDB" id="A0A932CMZ8"/>
<evidence type="ECO:0000313" key="12">
    <source>
        <dbReference type="Proteomes" id="UP000769766"/>
    </source>
</evidence>
<dbReference type="SUPFAM" id="SSF49764">
    <property type="entry name" value="HSP20-like chaperones"/>
    <property type="match status" value="1"/>
</dbReference>
<dbReference type="EMBL" id="JACPRF010000178">
    <property type="protein sequence ID" value="MBI2876378.1"/>
    <property type="molecule type" value="Genomic_DNA"/>
</dbReference>
<dbReference type="CDD" id="cd00298">
    <property type="entry name" value="ACD_sHsps_p23-like"/>
    <property type="match status" value="1"/>
</dbReference>
<sequence length="402" mass="46125">MRWEFESNVLDRGTFMRIILYTGKGGVGKTSIAASTAVRAAQLGHRTIVLSTDPAHSLADSLDMKVGYAPVQVAQNLYAQEIDVNTELRSHYQTIQRFLTSYLRRQGFDQVVAEEFAVFPGMEELFSLLRVKEYFARKAYDVIIIDCAPTGSTVRMLSFPEAIRWYMTRFFHVERRIVKAIRPLAERITNMPLPTDEVYFSVEDLYQKIQGMNDLLTDPAITSIRLVLNPEKMVIKESQRAYTYLNLFGFNVDSVIANRILPADLAHTYLEKWLAIQEKHMKVAEESFSPLPIYQARLFDQEMVGLEMLGRMAADIFQGEDPTRIFHQEKSIEILPRGGKQIMRIRFPSMKKEELDLWVKGDELIVQAGWYRRSIFLPRALALLSIQSANYVDGKLEITFGG</sequence>
<feature type="domain" description="ArsA/GET3 Anion-transporting ATPase-like" evidence="9">
    <location>
        <begin position="16"/>
        <end position="316"/>
    </location>
</feature>
<dbReference type="Gene3D" id="2.60.40.790">
    <property type="match status" value="1"/>
</dbReference>
<keyword evidence="2" id="KW-0547">Nucleotide-binding</keyword>
<reference evidence="11" key="1">
    <citation type="submission" date="2020-07" db="EMBL/GenBank/DDBJ databases">
        <title>Huge and variable diversity of episymbiotic CPR bacteria and DPANN archaea in groundwater ecosystems.</title>
        <authorList>
            <person name="He C.Y."/>
            <person name="Keren R."/>
            <person name="Whittaker M."/>
            <person name="Farag I.F."/>
            <person name="Doudna J."/>
            <person name="Cate J.H.D."/>
            <person name="Banfield J.F."/>
        </authorList>
    </citation>
    <scope>NUCLEOTIDE SEQUENCE</scope>
    <source>
        <strain evidence="11">NC_groundwater_672_Ag_B-0.1um_62_36</strain>
    </source>
</reference>
<gene>
    <name evidence="11" type="ORF">HYY20_05810</name>
</gene>
<evidence type="ECO:0000256" key="8">
    <source>
        <dbReference type="ARBA" id="ARBA00066752"/>
    </source>
</evidence>
<name>A0A932CMZ8_UNCTE</name>
<proteinExistence type="inferred from homology"/>
<dbReference type="PANTHER" id="PTHR10803">
    <property type="entry name" value="ARSENICAL PUMP-DRIVING ATPASE ARSENITE-TRANSLOCATING ATPASE"/>
    <property type="match status" value="1"/>
</dbReference>
<dbReference type="SUPFAM" id="SSF52540">
    <property type="entry name" value="P-loop containing nucleoside triphosphate hydrolases"/>
    <property type="match status" value="1"/>
</dbReference>
<organism evidence="11 12">
    <name type="scientific">Tectimicrobiota bacterium</name>
    <dbReference type="NCBI Taxonomy" id="2528274"/>
    <lineage>
        <taxon>Bacteria</taxon>
        <taxon>Pseudomonadati</taxon>
        <taxon>Nitrospinota/Tectimicrobiota group</taxon>
        <taxon>Candidatus Tectimicrobiota</taxon>
    </lineage>
</organism>
<dbReference type="InterPro" id="IPR008978">
    <property type="entry name" value="HSP20-like_chaperone"/>
</dbReference>
<accession>A0A932CMZ8</accession>
<dbReference type="Pfam" id="PF02374">
    <property type="entry name" value="ArsA_ATPase"/>
    <property type="match status" value="1"/>
</dbReference>
<dbReference type="GO" id="GO:0015446">
    <property type="term" value="F:ATPase-coupled arsenite transmembrane transporter activity"/>
    <property type="evidence" value="ECO:0007669"/>
    <property type="project" value="UniProtKB-EC"/>
</dbReference>
<dbReference type="GO" id="GO:0016887">
    <property type="term" value="F:ATP hydrolysis activity"/>
    <property type="evidence" value="ECO:0007669"/>
    <property type="project" value="InterPro"/>
</dbReference>
<keyword evidence="4" id="KW-0059">Arsenical resistance</keyword>
<feature type="domain" description="ArsA HSP20-like" evidence="10">
    <location>
        <begin position="339"/>
        <end position="400"/>
    </location>
</feature>
<dbReference type="InterPro" id="IPR040612">
    <property type="entry name" value="ArsA_HSP20-like"/>
</dbReference>
<dbReference type="Pfam" id="PF17886">
    <property type="entry name" value="ArsA_HSP20"/>
    <property type="match status" value="1"/>
</dbReference>
<keyword evidence="5" id="KW-1278">Translocase</keyword>
<protein>
    <recommendedName>
        <fullName evidence="8">arsenite-transporting ATPase</fullName>
        <ecNumber evidence="8">7.3.2.7</ecNumber>
    </recommendedName>
</protein>